<dbReference type="InterPro" id="IPR051692">
    <property type="entry name" value="OMP-like"/>
</dbReference>
<organism evidence="8 9">
    <name type="scientific">Reyranella soli</name>
    <dbReference type="NCBI Taxonomy" id="1230389"/>
    <lineage>
        <taxon>Bacteria</taxon>
        <taxon>Pseudomonadati</taxon>
        <taxon>Pseudomonadota</taxon>
        <taxon>Alphaproteobacteria</taxon>
        <taxon>Hyphomicrobiales</taxon>
        <taxon>Reyranellaceae</taxon>
        <taxon>Reyranella</taxon>
    </lineage>
</organism>
<evidence type="ECO:0000313" key="9">
    <source>
        <dbReference type="Proteomes" id="UP000321058"/>
    </source>
</evidence>
<evidence type="ECO:0000259" key="7">
    <source>
        <dbReference type="Pfam" id="PF13505"/>
    </source>
</evidence>
<name>A0A512NKR4_9HYPH</name>
<feature type="signal peptide" evidence="6">
    <location>
        <begin position="1"/>
        <end position="22"/>
    </location>
</feature>
<comment type="similarity">
    <text evidence="5">Belongs to the Omp25/RopB family.</text>
</comment>
<sequence length="211" mass="21812">MRKWASLGLAIAVTAMATTQVAAQQASPTWNGFYAGLNAGGMFGNTATSFNGLAGPGGLSGAGSGFVGGAQAGYNYLLGPVILGGEIDFQGSTFAAGVNGGSGFGPFSTTERVPWFGTMRARVGYPVGSVMPYLTGGAVWGQRTIDGPFASISSNYWTWTAGGGIEGIITDRWSMKLEYLYMGTPSTSLLPGTTSESTNNNLIRVGVNYHF</sequence>
<evidence type="ECO:0000256" key="6">
    <source>
        <dbReference type="SAM" id="SignalP"/>
    </source>
</evidence>
<feature type="domain" description="Outer membrane protein beta-barrel" evidence="7">
    <location>
        <begin position="14"/>
        <end position="211"/>
    </location>
</feature>
<evidence type="ECO:0000256" key="2">
    <source>
        <dbReference type="ARBA" id="ARBA00022729"/>
    </source>
</evidence>
<proteinExistence type="inferred from homology"/>
<protein>
    <submittedName>
        <fullName evidence="8">Membrane protein</fullName>
    </submittedName>
</protein>
<keyword evidence="2 6" id="KW-0732">Signal</keyword>
<dbReference type="SUPFAM" id="SSF56925">
    <property type="entry name" value="OMPA-like"/>
    <property type="match status" value="1"/>
</dbReference>
<dbReference type="EMBL" id="BKAJ01000133">
    <property type="protein sequence ID" value="GEP59522.1"/>
    <property type="molecule type" value="Genomic_DNA"/>
</dbReference>
<reference evidence="8 9" key="1">
    <citation type="submission" date="2019-07" db="EMBL/GenBank/DDBJ databases">
        <title>Whole genome shotgun sequence of Reyranella soli NBRC 108950.</title>
        <authorList>
            <person name="Hosoyama A."/>
            <person name="Uohara A."/>
            <person name="Ohji S."/>
            <person name="Ichikawa N."/>
        </authorList>
    </citation>
    <scope>NUCLEOTIDE SEQUENCE [LARGE SCALE GENOMIC DNA]</scope>
    <source>
        <strain evidence="8 9">NBRC 108950</strain>
    </source>
</reference>
<dbReference type="AlphaFoldDB" id="A0A512NKR4"/>
<keyword evidence="4" id="KW-0998">Cell outer membrane</keyword>
<dbReference type="OrthoDB" id="9815357at2"/>
<comment type="subcellular location">
    <subcellularLocation>
        <location evidence="1">Cell outer membrane</location>
    </subcellularLocation>
</comment>
<gene>
    <name evidence="8" type="ORF">RSO01_66880</name>
</gene>
<dbReference type="RefSeq" id="WP_147154898.1">
    <property type="nucleotide sequence ID" value="NZ_BKAJ01000133.1"/>
</dbReference>
<comment type="caution">
    <text evidence="8">The sequence shown here is derived from an EMBL/GenBank/DDBJ whole genome shotgun (WGS) entry which is preliminary data.</text>
</comment>
<keyword evidence="3" id="KW-0472">Membrane</keyword>
<accession>A0A512NKR4</accession>
<dbReference type="PANTHER" id="PTHR34001:SF3">
    <property type="entry name" value="BLL7405 PROTEIN"/>
    <property type="match status" value="1"/>
</dbReference>
<dbReference type="Pfam" id="PF13505">
    <property type="entry name" value="OMP_b-brl"/>
    <property type="match status" value="1"/>
</dbReference>
<evidence type="ECO:0000256" key="5">
    <source>
        <dbReference type="ARBA" id="ARBA00038306"/>
    </source>
</evidence>
<dbReference type="GO" id="GO:0009279">
    <property type="term" value="C:cell outer membrane"/>
    <property type="evidence" value="ECO:0007669"/>
    <property type="project" value="UniProtKB-SubCell"/>
</dbReference>
<dbReference type="Proteomes" id="UP000321058">
    <property type="component" value="Unassembled WGS sequence"/>
</dbReference>
<keyword evidence="9" id="KW-1185">Reference proteome</keyword>
<dbReference type="InterPro" id="IPR011250">
    <property type="entry name" value="OMP/PagP_B-barrel"/>
</dbReference>
<evidence type="ECO:0000256" key="4">
    <source>
        <dbReference type="ARBA" id="ARBA00023237"/>
    </source>
</evidence>
<evidence type="ECO:0000256" key="1">
    <source>
        <dbReference type="ARBA" id="ARBA00004442"/>
    </source>
</evidence>
<evidence type="ECO:0000256" key="3">
    <source>
        <dbReference type="ARBA" id="ARBA00023136"/>
    </source>
</evidence>
<feature type="chain" id="PRO_5022008695" evidence="6">
    <location>
        <begin position="23"/>
        <end position="211"/>
    </location>
</feature>
<dbReference type="InterPro" id="IPR027385">
    <property type="entry name" value="Beta-barrel_OMP"/>
</dbReference>
<dbReference type="Gene3D" id="2.40.160.20">
    <property type="match status" value="1"/>
</dbReference>
<evidence type="ECO:0000313" key="8">
    <source>
        <dbReference type="EMBL" id="GEP59522.1"/>
    </source>
</evidence>
<dbReference type="PANTHER" id="PTHR34001">
    <property type="entry name" value="BLL7405 PROTEIN"/>
    <property type="match status" value="1"/>
</dbReference>